<dbReference type="RefSeq" id="WP_068824069.1">
    <property type="nucleotide sequence ID" value="NZ_CP014224.1"/>
</dbReference>
<name>A0A1B1Y2G6_9FLAO</name>
<dbReference type="Gene3D" id="3.40.50.2000">
    <property type="entry name" value="Glycogen Phosphorylase B"/>
    <property type="match status" value="1"/>
</dbReference>
<evidence type="ECO:0000259" key="1">
    <source>
        <dbReference type="Pfam" id="PF00534"/>
    </source>
</evidence>
<gene>
    <name evidence="2" type="ORF">AXE80_01060</name>
</gene>
<dbReference type="PANTHER" id="PTHR45947:SF3">
    <property type="entry name" value="SULFOQUINOVOSYL TRANSFERASE SQD2"/>
    <property type="match status" value="1"/>
</dbReference>
<dbReference type="OrthoDB" id="798298at2"/>
<proteinExistence type="predicted"/>
<dbReference type="PANTHER" id="PTHR45947">
    <property type="entry name" value="SULFOQUINOVOSYL TRANSFERASE SQD2"/>
    <property type="match status" value="1"/>
</dbReference>
<protein>
    <recommendedName>
        <fullName evidence="1">Glycosyl transferase family 1 domain-containing protein</fullName>
    </recommendedName>
</protein>
<dbReference type="KEGG" id="wfu:AXE80_01060"/>
<keyword evidence="3" id="KW-1185">Reference proteome</keyword>
<sequence>MKVCIVFDTLSGYQNKGGAEVQLEKTIEVLKKNNIEVVFYDNSPDTIISCDIVHFFKSLSWYWPIASFCIKHNKPYFVSSIFFITDKYNLVQFYIAKKTKLLGALTVSNIIRLWSNAAYVLPNTTSEESQILNYANARTSIVRNCIDEEYINAAVDKTLLPDKIKILKGNFVLNIGRIEERKNQLRLAIACEKLSIPLVLIGPNNKDNYYDKLMEFDNVIYLGEIWNTSVKKTIINECRLFALPSLLETPGIVAIEAKFLRKKIVITQEGIGTGYFDDYKEIQTINPHSENEIYSAIKNMLVETKESINEVEVPTYEKEIYKIVEFYNKCLNTNI</sequence>
<dbReference type="Pfam" id="PF00534">
    <property type="entry name" value="Glycos_transf_1"/>
    <property type="match status" value="1"/>
</dbReference>
<organism evidence="2 3">
    <name type="scientific">Wenyingzhuangia fucanilytica</name>
    <dbReference type="NCBI Taxonomy" id="1790137"/>
    <lineage>
        <taxon>Bacteria</taxon>
        <taxon>Pseudomonadati</taxon>
        <taxon>Bacteroidota</taxon>
        <taxon>Flavobacteriia</taxon>
        <taxon>Flavobacteriales</taxon>
        <taxon>Flavobacteriaceae</taxon>
        <taxon>Wenyingzhuangia</taxon>
    </lineage>
</organism>
<dbReference type="SUPFAM" id="SSF53756">
    <property type="entry name" value="UDP-Glycosyltransferase/glycogen phosphorylase"/>
    <property type="match status" value="1"/>
</dbReference>
<dbReference type="InterPro" id="IPR050194">
    <property type="entry name" value="Glycosyltransferase_grp1"/>
</dbReference>
<dbReference type="EMBL" id="CP014224">
    <property type="protein sequence ID" value="ANW94965.1"/>
    <property type="molecule type" value="Genomic_DNA"/>
</dbReference>
<dbReference type="GO" id="GO:0016757">
    <property type="term" value="F:glycosyltransferase activity"/>
    <property type="evidence" value="ECO:0007669"/>
    <property type="project" value="InterPro"/>
</dbReference>
<feature type="domain" description="Glycosyl transferase family 1" evidence="1">
    <location>
        <begin position="163"/>
        <end position="302"/>
    </location>
</feature>
<dbReference type="AlphaFoldDB" id="A0A1B1Y2G6"/>
<dbReference type="Proteomes" id="UP000092967">
    <property type="component" value="Chromosome"/>
</dbReference>
<evidence type="ECO:0000313" key="2">
    <source>
        <dbReference type="EMBL" id="ANW94965.1"/>
    </source>
</evidence>
<evidence type="ECO:0000313" key="3">
    <source>
        <dbReference type="Proteomes" id="UP000092967"/>
    </source>
</evidence>
<dbReference type="InterPro" id="IPR001296">
    <property type="entry name" value="Glyco_trans_1"/>
</dbReference>
<dbReference type="STRING" id="1790137.AXE80_01060"/>
<reference evidence="2 3" key="1">
    <citation type="submission" date="2016-02" db="EMBL/GenBank/DDBJ databases">
        <authorList>
            <person name="Wen L."/>
            <person name="He K."/>
            <person name="Yang H."/>
        </authorList>
    </citation>
    <scope>NUCLEOTIDE SEQUENCE [LARGE SCALE GENOMIC DNA]</scope>
    <source>
        <strain evidence="2 3">CZ1127</strain>
    </source>
</reference>
<accession>A0A1B1Y2G6</accession>